<name>A0A7W7H7S5_9ACTN</name>
<evidence type="ECO:0000256" key="1">
    <source>
        <dbReference type="SAM" id="MobiDB-lite"/>
    </source>
</evidence>
<feature type="region of interest" description="Disordered" evidence="1">
    <location>
        <begin position="72"/>
        <end position="121"/>
    </location>
</feature>
<protein>
    <submittedName>
        <fullName evidence="2">Uncharacterized protein (DUF433 family)</fullName>
    </submittedName>
</protein>
<keyword evidence="3" id="KW-1185">Reference proteome</keyword>
<comment type="caution">
    <text evidence="2">The sequence shown here is derived from an EMBL/GenBank/DDBJ whole genome shotgun (WGS) entry which is preliminary data.</text>
</comment>
<accession>A0A7W7H7S5</accession>
<evidence type="ECO:0000313" key="2">
    <source>
        <dbReference type="EMBL" id="MBB4745407.1"/>
    </source>
</evidence>
<proteinExistence type="predicted"/>
<dbReference type="RefSeq" id="WP_185045665.1">
    <property type="nucleotide sequence ID" value="NZ_BAABFG010000005.1"/>
</dbReference>
<dbReference type="Proteomes" id="UP000546162">
    <property type="component" value="Unassembled WGS sequence"/>
</dbReference>
<reference evidence="2 3" key="1">
    <citation type="submission" date="2020-08" db="EMBL/GenBank/DDBJ databases">
        <title>Sequencing the genomes of 1000 actinobacteria strains.</title>
        <authorList>
            <person name="Klenk H.-P."/>
        </authorList>
    </citation>
    <scope>NUCLEOTIDE SEQUENCE [LARGE SCALE GENOMIC DNA]</scope>
    <source>
        <strain evidence="2 3">DSM 45809</strain>
    </source>
</reference>
<evidence type="ECO:0000313" key="3">
    <source>
        <dbReference type="Proteomes" id="UP000546162"/>
    </source>
</evidence>
<dbReference type="AlphaFoldDB" id="A0A7W7H7S5"/>
<gene>
    <name evidence="2" type="ORF">BJY16_008866</name>
</gene>
<sequence length="172" mass="18093">MTEPDASWADRIVAEFGDGHPVEMIAARYGLTVPQVYAVVEGEVGAAGQVQPGHHPPPASYYPPPGHAPPAYYPPPGYPAPPPGQAYYPPPGHPGQAYYPPPAYPQQPAPPPATAPYPAPPAFPHEDAIVAEYADGHDVTAIAYRYGLTADQVYAVVQRALQEDPPPTATAG</sequence>
<organism evidence="2 3">
    <name type="scientific">Actinoplanes octamycinicus</name>
    <dbReference type="NCBI Taxonomy" id="135948"/>
    <lineage>
        <taxon>Bacteria</taxon>
        <taxon>Bacillati</taxon>
        <taxon>Actinomycetota</taxon>
        <taxon>Actinomycetes</taxon>
        <taxon>Micromonosporales</taxon>
        <taxon>Micromonosporaceae</taxon>
        <taxon>Actinoplanes</taxon>
    </lineage>
</organism>
<dbReference type="EMBL" id="JACHNB010000001">
    <property type="protein sequence ID" value="MBB4745407.1"/>
    <property type="molecule type" value="Genomic_DNA"/>
</dbReference>